<comment type="caution">
    <text evidence="3">The sequence shown here is derived from an EMBL/GenBank/DDBJ whole genome shotgun (WGS) entry which is preliminary data.</text>
</comment>
<organism evidence="3 4">
    <name type="scientific">Rhodoblastus sphagnicola</name>
    <dbReference type="NCBI Taxonomy" id="333368"/>
    <lineage>
        <taxon>Bacteria</taxon>
        <taxon>Pseudomonadati</taxon>
        <taxon>Pseudomonadota</taxon>
        <taxon>Alphaproteobacteria</taxon>
        <taxon>Hyphomicrobiales</taxon>
        <taxon>Rhodoblastaceae</taxon>
        <taxon>Rhodoblastus</taxon>
    </lineage>
</organism>
<proteinExistence type="predicted"/>
<dbReference type="AlphaFoldDB" id="A0A2S6NF75"/>
<feature type="region of interest" description="Disordered" evidence="1">
    <location>
        <begin position="37"/>
        <end position="66"/>
    </location>
</feature>
<evidence type="ECO:0000313" key="4">
    <source>
        <dbReference type="Proteomes" id="UP000239089"/>
    </source>
</evidence>
<evidence type="ECO:0000256" key="2">
    <source>
        <dbReference type="SAM" id="Phobius"/>
    </source>
</evidence>
<sequence>MLVAPMEEHVMNMEIKVGQRPAESDGHLQKAIDQDVPIGLPGEGASQALLDDDEYGPDDDDHAKGGLKGAVARFLASFGKPKTAQGGGDAGSVEQGIGAESSASLSEASEGRTEGEGLDVTDDDVAQAAKNKRDRKIVFVSALALVAVAAAGFVFWPGSQKRVVVAEPGMSHPSVLAPAASLALVPKAEIQTPMPQTRVKGGDPMQELLALKPKDPADATPKPVDKIEPGPQALVQNVPQAQPEKSKAEGEAAKPAPSGDRAAAKPDADAVAVAVVSDPGMVGKKAERPVADAPIVSKPAQDAAPKEAPSPAKEADRLDAVRKETLLLERLTQMAALITHLNGQVNRLESDQAKLTATTEDRYADLQRRMALAESNRQIDAATRAQDPSHSGPLAVVAPKDPKAAVVLKTGPAAVAPAVETAGEKRAYRIQAASPSLAMLGTGGNDAPLEVVPGSTVPGWGRVDKIEQRGQAWVVVTTGGVIK</sequence>
<keyword evidence="2" id="KW-0472">Membrane</keyword>
<gene>
    <name evidence="3" type="ORF">CCR94_02350</name>
</gene>
<keyword evidence="2" id="KW-1133">Transmembrane helix</keyword>
<evidence type="ECO:0000313" key="3">
    <source>
        <dbReference type="EMBL" id="PPQ33263.1"/>
    </source>
</evidence>
<feature type="region of interest" description="Disordered" evidence="1">
    <location>
        <begin position="81"/>
        <end position="122"/>
    </location>
</feature>
<keyword evidence="4" id="KW-1185">Reference proteome</keyword>
<feature type="compositionally biased region" description="Low complexity" evidence="1">
    <location>
        <begin position="99"/>
        <end position="108"/>
    </location>
</feature>
<dbReference type="EMBL" id="NHSJ01000025">
    <property type="protein sequence ID" value="PPQ33263.1"/>
    <property type="molecule type" value="Genomic_DNA"/>
</dbReference>
<feature type="region of interest" description="Disordered" evidence="1">
    <location>
        <begin position="238"/>
        <end position="266"/>
    </location>
</feature>
<dbReference type="Proteomes" id="UP000239089">
    <property type="component" value="Unassembled WGS sequence"/>
</dbReference>
<accession>A0A2S6NF75</accession>
<reference evidence="3 4" key="1">
    <citation type="journal article" date="2018" name="Arch. Microbiol.">
        <title>New insights into the metabolic potential of the phototrophic purple bacterium Rhodopila globiformis DSM 161(T) from its draft genome sequence and evidence for a vanadium-dependent nitrogenase.</title>
        <authorList>
            <person name="Imhoff J.F."/>
            <person name="Rahn T."/>
            <person name="Kunzel S."/>
            <person name="Neulinger S.C."/>
        </authorList>
    </citation>
    <scope>NUCLEOTIDE SEQUENCE [LARGE SCALE GENOMIC DNA]</scope>
    <source>
        <strain evidence="3 4">DSM 16996</strain>
    </source>
</reference>
<name>A0A2S6NF75_9HYPH</name>
<protein>
    <submittedName>
        <fullName evidence="3">Uncharacterized protein</fullName>
    </submittedName>
</protein>
<keyword evidence="2" id="KW-0812">Transmembrane</keyword>
<feature type="transmembrane region" description="Helical" evidence="2">
    <location>
        <begin position="137"/>
        <end position="156"/>
    </location>
</feature>
<evidence type="ECO:0000256" key="1">
    <source>
        <dbReference type="SAM" id="MobiDB-lite"/>
    </source>
</evidence>
<feature type="compositionally biased region" description="Acidic residues" evidence="1">
    <location>
        <begin position="50"/>
        <end position="60"/>
    </location>
</feature>